<dbReference type="STRING" id="1423804.FD14_GL000357"/>
<dbReference type="RefSeq" id="WP_054737270.1">
    <property type="nucleotide sequence ID" value="NZ_AYZM01000073.1"/>
</dbReference>
<dbReference type="SUPFAM" id="SSF55073">
    <property type="entry name" value="Nucleotide cyclase"/>
    <property type="match status" value="1"/>
</dbReference>
<dbReference type="InterPro" id="IPR043128">
    <property type="entry name" value="Rev_trsase/Diguanyl_cyclase"/>
</dbReference>
<name>A0A0R2FAC2_9LACO</name>
<feature type="transmembrane region" description="Helical" evidence="1">
    <location>
        <begin position="38"/>
        <end position="55"/>
    </location>
</feature>
<dbReference type="EMBL" id="AYZM01000073">
    <property type="protein sequence ID" value="KRN25295.1"/>
    <property type="molecule type" value="Genomic_DNA"/>
</dbReference>
<reference evidence="3 4" key="1">
    <citation type="journal article" date="2015" name="Genome Announc.">
        <title>Expanding the biotechnology potential of lactobacilli through comparative genomics of 213 strains and associated genera.</title>
        <authorList>
            <person name="Sun Z."/>
            <person name="Harris H.M."/>
            <person name="McCann A."/>
            <person name="Guo C."/>
            <person name="Argimon S."/>
            <person name="Zhang W."/>
            <person name="Yang X."/>
            <person name="Jeffery I.B."/>
            <person name="Cooney J.C."/>
            <person name="Kagawa T.F."/>
            <person name="Liu W."/>
            <person name="Song Y."/>
            <person name="Salvetti E."/>
            <person name="Wrobel A."/>
            <person name="Rasinkangas P."/>
            <person name="Parkhill J."/>
            <person name="Rea M.C."/>
            <person name="O'Sullivan O."/>
            <person name="Ritari J."/>
            <person name="Douillard F.P."/>
            <person name="Paul Ross R."/>
            <person name="Yang R."/>
            <person name="Briner A.E."/>
            <person name="Felis G.E."/>
            <person name="de Vos W.M."/>
            <person name="Barrangou R."/>
            <person name="Klaenhammer T.R."/>
            <person name="Caufield P.W."/>
            <person name="Cui Y."/>
            <person name="Zhang H."/>
            <person name="O'Toole P.W."/>
        </authorList>
    </citation>
    <scope>NUCLEOTIDE SEQUENCE [LARGE SCALE GENOMIC DNA]</scope>
    <source>
        <strain evidence="3 4">DSM 23365</strain>
    </source>
</reference>
<sequence>MINNDQRDSIFQDVALLVFLLLFSAVAVLMTISGHSLVNVVSLFCTVVLLILTYFLGLIPSLLANMVFIAGQVIWTIYQYGNNHGVITWSLLFWLVMPILLSLSLYAMTQTQVALQQANGDLRAALVERGAFDQQTNLRTTVAYVEDASVFIETNERFKLPVSTVIIKIRYFDDMKRMMSENQLNVLLQLASETIKDITRDNDITYLVDNEDPTWAILLFSDEEGANIAADRIRAGFAKALAGETRLSSLAISMVVGIATWDPEEMNNPYDLMNAGIRETQYDVS</sequence>
<feature type="transmembrane region" description="Helical" evidence="1">
    <location>
        <begin position="86"/>
        <end position="107"/>
    </location>
</feature>
<feature type="transmembrane region" description="Helical" evidence="1">
    <location>
        <begin position="14"/>
        <end position="32"/>
    </location>
</feature>
<keyword evidence="4" id="KW-1185">Reference proteome</keyword>
<proteinExistence type="predicted"/>
<protein>
    <submittedName>
        <fullName evidence="3">GGDEF domain-containing protein</fullName>
    </submittedName>
</protein>
<organism evidence="3 4">
    <name type="scientific">Secundilactobacillus similis DSM 23365 = JCM 2765</name>
    <dbReference type="NCBI Taxonomy" id="1423804"/>
    <lineage>
        <taxon>Bacteria</taxon>
        <taxon>Bacillati</taxon>
        <taxon>Bacillota</taxon>
        <taxon>Bacilli</taxon>
        <taxon>Lactobacillales</taxon>
        <taxon>Lactobacillaceae</taxon>
        <taxon>Secundilactobacillus</taxon>
    </lineage>
</organism>
<keyword evidence="1" id="KW-1133">Transmembrane helix</keyword>
<dbReference type="OrthoDB" id="2157599at2"/>
<evidence type="ECO:0000259" key="2">
    <source>
        <dbReference type="Pfam" id="PF00990"/>
    </source>
</evidence>
<evidence type="ECO:0000256" key="1">
    <source>
        <dbReference type="SAM" id="Phobius"/>
    </source>
</evidence>
<accession>A0A0R2FAC2</accession>
<evidence type="ECO:0000313" key="4">
    <source>
        <dbReference type="Proteomes" id="UP000051442"/>
    </source>
</evidence>
<gene>
    <name evidence="3" type="ORF">FD14_GL000357</name>
</gene>
<dbReference type="AlphaFoldDB" id="A0A0R2FAC2"/>
<dbReference type="Pfam" id="PF00990">
    <property type="entry name" value="GGDEF"/>
    <property type="match status" value="1"/>
</dbReference>
<keyword evidence="1" id="KW-0812">Transmembrane</keyword>
<keyword evidence="1" id="KW-0472">Membrane</keyword>
<evidence type="ECO:0000313" key="3">
    <source>
        <dbReference type="EMBL" id="KRN25295.1"/>
    </source>
</evidence>
<comment type="caution">
    <text evidence="3">The sequence shown here is derived from an EMBL/GenBank/DDBJ whole genome shotgun (WGS) entry which is preliminary data.</text>
</comment>
<dbReference type="InterPro" id="IPR000160">
    <property type="entry name" value="GGDEF_dom"/>
</dbReference>
<dbReference type="Proteomes" id="UP000051442">
    <property type="component" value="Unassembled WGS sequence"/>
</dbReference>
<dbReference type="PATRIC" id="fig|1423804.4.peg.388"/>
<dbReference type="InterPro" id="IPR029787">
    <property type="entry name" value="Nucleotide_cyclase"/>
</dbReference>
<feature type="domain" description="GGDEF" evidence="2">
    <location>
        <begin position="133"/>
        <end position="274"/>
    </location>
</feature>
<dbReference type="Gene3D" id="3.30.70.270">
    <property type="match status" value="1"/>
</dbReference>